<dbReference type="KEGG" id="asag:FGM00_15975"/>
<reference evidence="3 4" key="1">
    <citation type="submission" date="2019-05" db="EMBL/GenBank/DDBJ databases">
        <title>Genome sequencing of F202Z8.</title>
        <authorList>
            <person name="Kwon Y.M."/>
        </authorList>
    </citation>
    <scope>NUCLEOTIDE SEQUENCE [LARGE SCALE GENOMIC DNA]</scope>
    <source>
        <strain evidence="3 4">F202Z8</strain>
    </source>
</reference>
<organism evidence="3 4">
    <name type="scientific">Aggregatimonas sangjinii</name>
    <dbReference type="NCBI Taxonomy" id="2583587"/>
    <lineage>
        <taxon>Bacteria</taxon>
        <taxon>Pseudomonadati</taxon>
        <taxon>Bacteroidota</taxon>
        <taxon>Flavobacteriia</taxon>
        <taxon>Flavobacteriales</taxon>
        <taxon>Flavobacteriaceae</taxon>
        <taxon>Aggregatimonas</taxon>
    </lineage>
</organism>
<evidence type="ECO:0000256" key="1">
    <source>
        <dbReference type="SAM" id="Phobius"/>
    </source>
</evidence>
<feature type="transmembrane region" description="Helical" evidence="1">
    <location>
        <begin position="112"/>
        <end position="133"/>
    </location>
</feature>
<evidence type="ECO:0000313" key="4">
    <source>
        <dbReference type="Proteomes" id="UP000310017"/>
    </source>
</evidence>
<gene>
    <name evidence="3" type="ORF">FGM00_15975</name>
</gene>
<dbReference type="AlphaFoldDB" id="A0A5B7SX31"/>
<dbReference type="RefSeq" id="WP_138853868.1">
    <property type="nucleotide sequence ID" value="NZ_CP040710.1"/>
</dbReference>
<evidence type="ECO:0000313" key="3">
    <source>
        <dbReference type="EMBL" id="QCX01531.1"/>
    </source>
</evidence>
<dbReference type="EMBL" id="CP040710">
    <property type="protein sequence ID" value="QCX01531.1"/>
    <property type="molecule type" value="Genomic_DNA"/>
</dbReference>
<keyword evidence="4" id="KW-1185">Reference proteome</keyword>
<name>A0A5B7SX31_9FLAO</name>
<protein>
    <submittedName>
        <fullName evidence="3">DUF3592 domain-containing protein</fullName>
    </submittedName>
</protein>
<feature type="domain" description="DUF3592" evidence="2">
    <location>
        <begin position="37"/>
        <end position="101"/>
    </location>
</feature>
<dbReference type="Proteomes" id="UP000310017">
    <property type="component" value="Chromosome"/>
</dbReference>
<keyword evidence="1" id="KW-0812">Transmembrane</keyword>
<accession>A0A5B7SX31</accession>
<evidence type="ECO:0000259" key="2">
    <source>
        <dbReference type="Pfam" id="PF12158"/>
    </source>
</evidence>
<dbReference type="OrthoDB" id="954824at2"/>
<proteinExistence type="predicted"/>
<keyword evidence="1" id="KW-1133">Transmembrane helix</keyword>
<dbReference type="Pfam" id="PF12158">
    <property type="entry name" value="DUF3592"/>
    <property type="match status" value="1"/>
</dbReference>
<dbReference type="InterPro" id="IPR021994">
    <property type="entry name" value="DUF3592"/>
</dbReference>
<keyword evidence="1" id="KW-0472">Membrane</keyword>
<feature type="transmembrane region" description="Helical" evidence="1">
    <location>
        <begin position="6"/>
        <end position="24"/>
    </location>
</feature>
<sequence length="136" mass="15281">MINYLYWGLFLLGLLLAYFAFRAYTNTVSLMQDGIKTTATVIQMIPVSSSDGGPTYKPVFEFKDRGNTLRTYESSVSSSPPAYQIGQKVNIVYDPKDADEVKTISFWGLYRWTVILLSIASPLLIIGGGYLLYNRI</sequence>